<dbReference type="Proteomes" id="UP000431092">
    <property type="component" value="Unassembled WGS sequence"/>
</dbReference>
<proteinExistence type="predicted"/>
<accession>A0A6I3IJ70</accession>
<keyword evidence="2" id="KW-0378">Hydrolase</keyword>
<reference evidence="2 3" key="1">
    <citation type="submission" date="2019-11" db="EMBL/GenBank/DDBJ databases">
        <title>Whole genome sequencing identifies a novel species of the genus Arsenicicoccus isolated from human blood.</title>
        <authorList>
            <person name="Jeong J.H."/>
            <person name="Kweon O.J."/>
            <person name="Kim H.R."/>
            <person name="Kim T.-H."/>
            <person name="Ha S.-M."/>
            <person name="Lee M.-K."/>
        </authorList>
    </citation>
    <scope>NUCLEOTIDE SEQUENCE [LARGE SCALE GENOMIC DNA]</scope>
    <source>
        <strain evidence="2 3">MKL-02</strain>
    </source>
</reference>
<dbReference type="EMBL" id="WLVL01000040">
    <property type="protein sequence ID" value="MTB72703.1"/>
    <property type="molecule type" value="Genomic_DNA"/>
</dbReference>
<evidence type="ECO:0000313" key="3">
    <source>
        <dbReference type="Proteomes" id="UP000431092"/>
    </source>
</evidence>
<name>A0A6I3IJ70_9MICO</name>
<dbReference type="PANTHER" id="PTHR46623:SF6">
    <property type="entry name" value="ALPHA_BETA-HYDROLASES SUPERFAMILY PROTEIN"/>
    <property type="match status" value="1"/>
</dbReference>
<dbReference type="InterPro" id="IPR002925">
    <property type="entry name" value="Dienelactn_hydro"/>
</dbReference>
<dbReference type="RefSeq" id="WP_154593990.1">
    <property type="nucleotide sequence ID" value="NZ_WLVL01000040.1"/>
</dbReference>
<dbReference type="SUPFAM" id="SSF53474">
    <property type="entry name" value="alpha/beta-Hydrolases"/>
    <property type="match status" value="1"/>
</dbReference>
<evidence type="ECO:0000313" key="2">
    <source>
        <dbReference type="EMBL" id="MTB72703.1"/>
    </source>
</evidence>
<sequence length="194" mass="21013">MATVALFPSVLGVRAGIYDFADRLRAVGHDVRILDYLDGRTFETYDEGMEAAKEHDDKVVLGHALKLAKDGVPPGMVVAGFSMGAAMAEHVALQMQARGAILVGGAAATRWFGDRTWPADCPVQVHHKAEDPFFEPDEAQEALASLRAGGAEVEDFAYDGAGHLFNDQGLTQEYDAAATELMMQRVIDFLEEVD</sequence>
<organism evidence="2 3">
    <name type="scientific">Arsenicicoccus cauae</name>
    <dbReference type="NCBI Taxonomy" id="2663847"/>
    <lineage>
        <taxon>Bacteria</taxon>
        <taxon>Bacillati</taxon>
        <taxon>Actinomycetota</taxon>
        <taxon>Actinomycetes</taxon>
        <taxon>Micrococcales</taxon>
        <taxon>Intrasporangiaceae</taxon>
        <taxon>Arsenicicoccus</taxon>
    </lineage>
</organism>
<dbReference type="Pfam" id="PF01738">
    <property type="entry name" value="DLH"/>
    <property type="match status" value="1"/>
</dbReference>
<dbReference type="AlphaFoldDB" id="A0A6I3IJ70"/>
<dbReference type="Gene3D" id="3.40.50.1820">
    <property type="entry name" value="alpha/beta hydrolase"/>
    <property type="match status" value="1"/>
</dbReference>
<feature type="domain" description="Dienelactone hydrolase" evidence="1">
    <location>
        <begin position="4"/>
        <end position="192"/>
    </location>
</feature>
<dbReference type="InterPro" id="IPR029058">
    <property type="entry name" value="AB_hydrolase_fold"/>
</dbReference>
<dbReference type="InterPro" id="IPR051049">
    <property type="entry name" value="Dienelactone_hydrolase-like"/>
</dbReference>
<keyword evidence="3" id="KW-1185">Reference proteome</keyword>
<dbReference type="PANTHER" id="PTHR46623">
    <property type="entry name" value="CARBOXYMETHYLENEBUTENOLIDASE-RELATED"/>
    <property type="match status" value="1"/>
</dbReference>
<protein>
    <submittedName>
        <fullName evidence="2">Dienelactone hydrolase</fullName>
    </submittedName>
</protein>
<gene>
    <name evidence="2" type="ORF">GGG17_12165</name>
</gene>
<dbReference type="GO" id="GO:0016787">
    <property type="term" value="F:hydrolase activity"/>
    <property type="evidence" value="ECO:0007669"/>
    <property type="project" value="UniProtKB-KW"/>
</dbReference>
<comment type="caution">
    <text evidence="2">The sequence shown here is derived from an EMBL/GenBank/DDBJ whole genome shotgun (WGS) entry which is preliminary data.</text>
</comment>
<evidence type="ECO:0000259" key="1">
    <source>
        <dbReference type="Pfam" id="PF01738"/>
    </source>
</evidence>